<dbReference type="CDD" id="cd12148">
    <property type="entry name" value="fungal_TF_MHR"/>
    <property type="match status" value="1"/>
</dbReference>
<proteinExistence type="predicted"/>
<dbReference type="EMBL" id="JAGTJQ010000006">
    <property type="protein sequence ID" value="KAH7029308.1"/>
    <property type="molecule type" value="Genomic_DNA"/>
</dbReference>
<dbReference type="InterPro" id="IPR001138">
    <property type="entry name" value="Zn2Cys6_DnaBD"/>
</dbReference>
<organism evidence="6 7">
    <name type="scientific">Microdochium trichocladiopsis</name>
    <dbReference type="NCBI Taxonomy" id="1682393"/>
    <lineage>
        <taxon>Eukaryota</taxon>
        <taxon>Fungi</taxon>
        <taxon>Dikarya</taxon>
        <taxon>Ascomycota</taxon>
        <taxon>Pezizomycotina</taxon>
        <taxon>Sordariomycetes</taxon>
        <taxon>Xylariomycetidae</taxon>
        <taxon>Xylariales</taxon>
        <taxon>Microdochiaceae</taxon>
        <taxon>Microdochium</taxon>
    </lineage>
</organism>
<dbReference type="GO" id="GO:0000981">
    <property type="term" value="F:DNA-binding transcription factor activity, RNA polymerase II-specific"/>
    <property type="evidence" value="ECO:0007669"/>
    <property type="project" value="InterPro"/>
</dbReference>
<dbReference type="GeneID" id="70183781"/>
<keyword evidence="3" id="KW-0539">Nucleus</keyword>
<dbReference type="PROSITE" id="PS50048">
    <property type="entry name" value="ZN2_CY6_FUNGAL_2"/>
    <property type="match status" value="1"/>
</dbReference>
<dbReference type="Pfam" id="PF00172">
    <property type="entry name" value="Zn_clus"/>
    <property type="match status" value="1"/>
</dbReference>
<comment type="caution">
    <text evidence="6">The sequence shown here is derived from an EMBL/GenBank/DDBJ whole genome shotgun (WGS) entry which is preliminary data.</text>
</comment>
<dbReference type="RefSeq" id="XP_046011596.1">
    <property type="nucleotide sequence ID" value="XM_046154235.1"/>
</dbReference>
<dbReference type="GO" id="GO:0006351">
    <property type="term" value="P:DNA-templated transcription"/>
    <property type="evidence" value="ECO:0007669"/>
    <property type="project" value="InterPro"/>
</dbReference>
<protein>
    <recommendedName>
        <fullName evidence="5">Zn(2)-C6 fungal-type domain-containing protein</fullName>
    </recommendedName>
</protein>
<dbReference type="Proteomes" id="UP000756346">
    <property type="component" value="Unassembled WGS sequence"/>
</dbReference>
<feature type="domain" description="Zn(2)-C6 fungal-type" evidence="5">
    <location>
        <begin position="34"/>
        <end position="66"/>
    </location>
</feature>
<dbReference type="GO" id="GO:0003677">
    <property type="term" value="F:DNA binding"/>
    <property type="evidence" value="ECO:0007669"/>
    <property type="project" value="InterPro"/>
</dbReference>
<dbReference type="SMART" id="SM00066">
    <property type="entry name" value="GAL4"/>
    <property type="match status" value="1"/>
</dbReference>
<gene>
    <name evidence="6" type="ORF">B0I36DRAFT_325487</name>
</gene>
<accession>A0A9P8Y6J7</accession>
<dbReference type="Pfam" id="PF04082">
    <property type="entry name" value="Fungal_trans"/>
    <property type="match status" value="1"/>
</dbReference>
<dbReference type="GO" id="GO:0008270">
    <property type="term" value="F:zinc ion binding"/>
    <property type="evidence" value="ECO:0007669"/>
    <property type="project" value="InterPro"/>
</dbReference>
<feature type="region of interest" description="Disordered" evidence="4">
    <location>
        <begin position="1"/>
        <end position="28"/>
    </location>
</feature>
<sequence length="712" mass="78105">MFRPSLQTYDSGEQLGPGHTMSDPYIRPNGRPQACEPCRKRKVSCDHTHPVCRRCVKRKQQSECVYVPQDTVRRTPKPRAPAPGVLALASGGTPISPPRSTEASTTPQLPEVQSEPTPVATATGYVGSTNYCHFFKEAEQLLQAAQASGSQYAESSCGCYSAASGVPYEAVRDQCRAILDLIPDLSAGMDTFRLHECTASGVPPAVSHRIVQSVCDMLGPFLGAERDPQQLQAIARQLFHNSSKPLNDSEADAERWISQFVGDNLRWESIGVVFTLRHRTQPSASRAIVNPGIVFKDWPHVARKGLELTLELCTELSKGSFMCLYFAQKLTVAESMFSGDASLRTWRRHGATVAMLTFLGYHALPDEQPYQPTLTSELKRRLYGWILTMDCGMSYFTGRPPLMSGQYATTPLPLDIHDDELLDPAALKVAVSELDNGWKRDATSTNSGTFTRARAMIGAVRESISALAIGQSQPSSLDMLLEMKARTIQTYESFPQIIKYDPKTVSNEAIGTRTHWTKMLIGLEYLQTLLFIERLLLRHGIKKDRAELVAISFELVVASLPVWTHSDCFGAVDNDAEWLVMAFAAPAGGVLCHELLKPSIDLNTAFGGAAGAAMAPYRLDGSPITRANIIQKLSLLVGFLGWIRPSAPNAGICCEARVVIQGVLDQALNNPVPSSGGPPLPLTLAPEFSDWDFNTVLDFDCNLLNTFDWLRT</sequence>
<keyword evidence="2" id="KW-0479">Metal-binding</keyword>
<evidence type="ECO:0000313" key="7">
    <source>
        <dbReference type="Proteomes" id="UP000756346"/>
    </source>
</evidence>
<feature type="compositionally biased region" description="Polar residues" evidence="4">
    <location>
        <begin position="1"/>
        <end position="11"/>
    </location>
</feature>
<name>A0A9P8Y6J7_9PEZI</name>
<comment type="subcellular location">
    <subcellularLocation>
        <location evidence="1">Nucleus</location>
    </subcellularLocation>
</comment>
<feature type="region of interest" description="Disordered" evidence="4">
    <location>
        <begin position="89"/>
        <end position="119"/>
    </location>
</feature>
<keyword evidence="7" id="KW-1185">Reference proteome</keyword>
<evidence type="ECO:0000256" key="4">
    <source>
        <dbReference type="SAM" id="MobiDB-lite"/>
    </source>
</evidence>
<dbReference type="PANTHER" id="PTHR31001:SF40">
    <property type="entry name" value="ZN(II)2CYS6 TRANSCRIPTION FACTOR (EUROFUNG)"/>
    <property type="match status" value="1"/>
</dbReference>
<evidence type="ECO:0000256" key="1">
    <source>
        <dbReference type="ARBA" id="ARBA00004123"/>
    </source>
</evidence>
<dbReference type="PANTHER" id="PTHR31001">
    <property type="entry name" value="UNCHARACTERIZED TRANSCRIPTIONAL REGULATORY PROTEIN"/>
    <property type="match status" value="1"/>
</dbReference>
<evidence type="ECO:0000313" key="6">
    <source>
        <dbReference type="EMBL" id="KAH7029308.1"/>
    </source>
</evidence>
<dbReference type="AlphaFoldDB" id="A0A9P8Y6J7"/>
<evidence type="ECO:0000256" key="3">
    <source>
        <dbReference type="ARBA" id="ARBA00023242"/>
    </source>
</evidence>
<dbReference type="CDD" id="cd00067">
    <property type="entry name" value="GAL4"/>
    <property type="match status" value="1"/>
</dbReference>
<dbReference type="Gene3D" id="4.10.240.10">
    <property type="entry name" value="Zn(2)-C6 fungal-type DNA-binding domain"/>
    <property type="match status" value="1"/>
</dbReference>
<dbReference type="PROSITE" id="PS00463">
    <property type="entry name" value="ZN2_CY6_FUNGAL_1"/>
    <property type="match status" value="1"/>
</dbReference>
<dbReference type="SMART" id="SM00906">
    <property type="entry name" value="Fungal_trans"/>
    <property type="match status" value="1"/>
</dbReference>
<evidence type="ECO:0000256" key="2">
    <source>
        <dbReference type="ARBA" id="ARBA00022723"/>
    </source>
</evidence>
<dbReference type="InterPro" id="IPR050613">
    <property type="entry name" value="Sec_Metabolite_Reg"/>
</dbReference>
<dbReference type="GO" id="GO:0005634">
    <property type="term" value="C:nucleus"/>
    <property type="evidence" value="ECO:0007669"/>
    <property type="project" value="UniProtKB-SubCell"/>
</dbReference>
<dbReference type="InterPro" id="IPR007219">
    <property type="entry name" value="XnlR_reg_dom"/>
</dbReference>
<feature type="compositionally biased region" description="Polar residues" evidence="4">
    <location>
        <begin position="98"/>
        <end position="108"/>
    </location>
</feature>
<reference evidence="6" key="1">
    <citation type="journal article" date="2021" name="Nat. Commun.">
        <title>Genetic determinants of endophytism in the Arabidopsis root mycobiome.</title>
        <authorList>
            <person name="Mesny F."/>
            <person name="Miyauchi S."/>
            <person name="Thiergart T."/>
            <person name="Pickel B."/>
            <person name="Atanasova L."/>
            <person name="Karlsson M."/>
            <person name="Huettel B."/>
            <person name="Barry K.W."/>
            <person name="Haridas S."/>
            <person name="Chen C."/>
            <person name="Bauer D."/>
            <person name="Andreopoulos W."/>
            <person name="Pangilinan J."/>
            <person name="LaButti K."/>
            <person name="Riley R."/>
            <person name="Lipzen A."/>
            <person name="Clum A."/>
            <person name="Drula E."/>
            <person name="Henrissat B."/>
            <person name="Kohler A."/>
            <person name="Grigoriev I.V."/>
            <person name="Martin F.M."/>
            <person name="Hacquard S."/>
        </authorList>
    </citation>
    <scope>NUCLEOTIDE SEQUENCE</scope>
    <source>
        <strain evidence="6">MPI-CAGE-CH-0230</strain>
    </source>
</reference>
<dbReference type="OrthoDB" id="6612291at2759"/>
<dbReference type="SUPFAM" id="SSF57701">
    <property type="entry name" value="Zn2/Cys6 DNA-binding domain"/>
    <property type="match status" value="1"/>
</dbReference>
<dbReference type="InterPro" id="IPR036864">
    <property type="entry name" value="Zn2-C6_fun-type_DNA-bd_sf"/>
</dbReference>
<evidence type="ECO:0000259" key="5">
    <source>
        <dbReference type="PROSITE" id="PS50048"/>
    </source>
</evidence>